<gene>
    <name evidence="2" type="ORF">K8V20_08740</name>
</gene>
<accession>A0A921IK75</accession>
<comment type="caution">
    <text evidence="2">The sequence shown here is derived from an EMBL/GenBank/DDBJ whole genome shotgun (WGS) entry which is preliminary data.</text>
</comment>
<sequence>MRSRAGVFWYSLGLTLLLLLPLIALTAFLIHQRQQQNELRQAAAERGGLQIEQGAQDTWCALLVVQQEEPAFVLVRADGPEQNVAFCALPGELQVQAPSGTTTLAACTLSAGPGRAVQLLSQTVATGETAQRPLHYLAATQSCWQDCAGEEAVARLDTASLLSQAERASIGYGEDSVAEVDAAQAPELIAKLQNCLDTPTEKADARAAVWEAFARQNENFLASMPEAWKSYSARTLTDLMATDLADMKATLQYISSQPGMTTGYRSAETQPATGGEVMLSDDGMQTLRELLR</sequence>
<name>A0A921IK75_9FIRM</name>
<evidence type="ECO:0000313" key="3">
    <source>
        <dbReference type="Proteomes" id="UP000782880"/>
    </source>
</evidence>
<keyword evidence="1" id="KW-0472">Membrane</keyword>
<protein>
    <submittedName>
        <fullName evidence="2">Uncharacterized protein</fullName>
    </submittedName>
</protein>
<dbReference type="AlphaFoldDB" id="A0A921IK75"/>
<organism evidence="2 3">
    <name type="scientific">Subdoligranulum variabile</name>
    <dbReference type="NCBI Taxonomy" id="214851"/>
    <lineage>
        <taxon>Bacteria</taxon>
        <taxon>Bacillati</taxon>
        <taxon>Bacillota</taxon>
        <taxon>Clostridia</taxon>
        <taxon>Eubacteriales</taxon>
        <taxon>Oscillospiraceae</taxon>
        <taxon>Subdoligranulum</taxon>
    </lineage>
</organism>
<dbReference type="Proteomes" id="UP000782880">
    <property type="component" value="Unassembled WGS sequence"/>
</dbReference>
<keyword evidence="1" id="KW-1133">Transmembrane helix</keyword>
<feature type="transmembrane region" description="Helical" evidence="1">
    <location>
        <begin position="7"/>
        <end position="30"/>
    </location>
</feature>
<reference evidence="2" key="1">
    <citation type="journal article" date="2021" name="PeerJ">
        <title>Extensive microbial diversity within the chicken gut microbiome revealed by metagenomics and culture.</title>
        <authorList>
            <person name="Gilroy R."/>
            <person name="Ravi A."/>
            <person name="Getino M."/>
            <person name="Pursley I."/>
            <person name="Horton D.L."/>
            <person name="Alikhan N.F."/>
            <person name="Baker D."/>
            <person name="Gharbi K."/>
            <person name="Hall N."/>
            <person name="Watson M."/>
            <person name="Adriaenssens E.M."/>
            <person name="Foster-Nyarko E."/>
            <person name="Jarju S."/>
            <person name="Secka A."/>
            <person name="Antonio M."/>
            <person name="Oren A."/>
            <person name="Chaudhuri R.R."/>
            <person name="La Ragione R."/>
            <person name="Hildebrand F."/>
            <person name="Pallen M.J."/>
        </authorList>
    </citation>
    <scope>NUCLEOTIDE SEQUENCE</scope>
    <source>
        <strain evidence="2">ChiBcec21-2208</strain>
    </source>
</reference>
<dbReference type="EMBL" id="DYVE01000226">
    <property type="protein sequence ID" value="HJG28709.1"/>
    <property type="molecule type" value="Genomic_DNA"/>
</dbReference>
<proteinExistence type="predicted"/>
<reference evidence="2" key="2">
    <citation type="submission" date="2021-09" db="EMBL/GenBank/DDBJ databases">
        <authorList>
            <person name="Gilroy R."/>
        </authorList>
    </citation>
    <scope>NUCLEOTIDE SEQUENCE</scope>
    <source>
        <strain evidence="2">ChiBcec21-2208</strain>
    </source>
</reference>
<evidence type="ECO:0000256" key="1">
    <source>
        <dbReference type="SAM" id="Phobius"/>
    </source>
</evidence>
<keyword evidence="1" id="KW-0812">Transmembrane</keyword>
<evidence type="ECO:0000313" key="2">
    <source>
        <dbReference type="EMBL" id="HJG28709.1"/>
    </source>
</evidence>